<feature type="compositionally biased region" description="Polar residues" evidence="2">
    <location>
        <begin position="320"/>
        <end position="330"/>
    </location>
</feature>
<feature type="chain" id="PRO_5012305086" evidence="3">
    <location>
        <begin position="19"/>
        <end position="330"/>
    </location>
</feature>
<feature type="coiled-coil region" evidence="1">
    <location>
        <begin position="179"/>
        <end position="210"/>
    </location>
</feature>
<dbReference type="AlphaFoldDB" id="A0A1Y1XDB4"/>
<keyword evidence="1" id="KW-0175">Coiled coil</keyword>
<proteinExistence type="predicted"/>
<reference evidence="4 5" key="2">
    <citation type="submission" date="2016-08" db="EMBL/GenBank/DDBJ databases">
        <title>Pervasive Adenine N6-methylation of Active Genes in Fungi.</title>
        <authorList>
            <consortium name="DOE Joint Genome Institute"/>
            <person name="Mondo S.J."/>
            <person name="Dannebaum R.O."/>
            <person name="Kuo R.C."/>
            <person name="Labutti K."/>
            <person name="Haridas S."/>
            <person name="Kuo A."/>
            <person name="Salamov A."/>
            <person name="Ahrendt S.R."/>
            <person name="Lipzen A."/>
            <person name="Sullivan W."/>
            <person name="Andreopoulos W.B."/>
            <person name="Clum A."/>
            <person name="Lindquist E."/>
            <person name="Daum C."/>
            <person name="Ramamoorthy G.K."/>
            <person name="Gryganskyi A."/>
            <person name="Culley D."/>
            <person name="Magnuson J.K."/>
            <person name="James T.Y."/>
            <person name="O'Malley M.A."/>
            <person name="Stajich J.E."/>
            <person name="Spatafora J.W."/>
            <person name="Visel A."/>
            <person name="Grigoriev I.V."/>
        </authorList>
    </citation>
    <scope>NUCLEOTIDE SEQUENCE [LARGE SCALE GENOMIC DNA]</scope>
    <source>
        <strain evidence="4 5">S4</strain>
    </source>
</reference>
<keyword evidence="5" id="KW-1185">Reference proteome</keyword>
<feature type="compositionally biased region" description="Low complexity" evidence="2">
    <location>
        <begin position="305"/>
        <end position="319"/>
    </location>
</feature>
<feature type="signal peptide" evidence="3">
    <location>
        <begin position="1"/>
        <end position="18"/>
    </location>
</feature>
<comment type="caution">
    <text evidence="4">The sequence shown here is derived from an EMBL/GenBank/DDBJ whole genome shotgun (WGS) entry which is preliminary data.</text>
</comment>
<evidence type="ECO:0000256" key="1">
    <source>
        <dbReference type="SAM" id="Coils"/>
    </source>
</evidence>
<evidence type="ECO:0000313" key="5">
    <source>
        <dbReference type="Proteomes" id="UP000193944"/>
    </source>
</evidence>
<protein>
    <submittedName>
        <fullName evidence="4">Uncharacterized protein</fullName>
    </submittedName>
</protein>
<dbReference type="EMBL" id="MCFG01000067">
    <property type="protein sequence ID" value="ORX83723.1"/>
    <property type="molecule type" value="Genomic_DNA"/>
</dbReference>
<keyword evidence="3" id="KW-0732">Signal</keyword>
<gene>
    <name evidence="4" type="ORF">BCR32DRAFT_277804</name>
</gene>
<sequence>MKLITLLSLILFINKILASESEKIANDSGIATSNSTLNDESEIITNNTTLVDESEMVANNSTLVDELNTNTNSTLLSKSRIFCRYNNQGMSEVYNPSYGDEDGNLIFPQTIEEYAKALGPTWYGVSWCNNSTMVNSIGLYFDISDVLKKLKKQSNKTIIKRAVIDNDSDINDRSANNILLRDKDNIEEYKKNADKYIEEIYNELRRTEKKCIPLVSVNPAFNPYHKSLTVDVGDSSNIRSAFGSYINFSDSVMKSVIDYNNLNINNDISNNFSQCVGVSNCKGCTIFCNTLISVSMEYQYSVTTSSGTSTTRSIGDTTSNSNTLTDEIAN</sequence>
<evidence type="ECO:0000256" key="3">
    <source>
        <dbReference type="SAM" id="SignalP"/>
    </source>
</evidence>
<name>A0A1Y1XDB4_9FUNG</name>
<evidence type="ECO:0000313" key="4">
    <source>
        <dbReference type="EMBL" id="ORX83723.1"/>
    </source>
</evidence>
<organism evidence="4 5">
    <name type="scientific">Anaeromyces robustus</name>
    <dbReference type="NCBI Taxonomy" id="1754192"/>
    <lineage>
        <taxon>Eukaryota</taxon>
        <taxon>Fungi</taxon>
        <taxon>Fungi incertae sedis</taxon>
        <taxon>Chytridiomycota</taxon>
        <taxon>Chytridiomycota incertae sedis</taxon>
        <taxon>Neocallimastigomycetes</taxon>
        <taxon>Neocallimastigales</taxon>
        <taxon>Neocallimastigaceae</taxon>
        <taxon>Anaeromyces</taxon>
    </lineage>
</organism>
<reference evidence="4 5" key="1">
    <citation type="submission" date="2016-08" db="EMBL/GenBank/DDBJ databases">
        <title>A Parts List for Fungal Cellulosomes Revealed by Comparative Genomics.</title>
        <authorList>
            <consortium name="DOE Joint Genome Institute"/>
            <person name="Haitjema C.H."/>
            <person name="Gilmore S.P."/>
            <person name="Henske J.K."/>
            <person name="Solomon K.V."/>
            <person name="De Groot R."/>
            <person name="Kuo A."/>
            <person name="Mondo S.J."/>
            <person name="Salamov A.A."/>
            <person name="Labutti K."/>
            <person name="Zhao Z."/>
            <person name="Chiniquy J."/>
            <person name="Barry K."/>
            <person name="Brewer H.M."/>
            <person name="Purvine S.O."/>
            <person name="Wright A.T."/>
            <person name="Boxma B."/>
            <person name="Van Alen T."/>
            <person name="Hackstein J.H."/>
            <person name="Baker S.E."/>
            <person name="Grigoriev I.V."/>
            <person name="O'Malley M.A."/>
        </authorList>
    </citation>
    <scope>NUCLEOTIDE SEQUENCE [LARGE SCALE GENOMIC DNA]</scope>
    <source>
        <strain evidence="4 5">S4</strain>
    </source>
</reference>
<feature type="region of interest" description="Disordered" evidence="2">
    <location>
        <begin position="305"/>
        <end position="330"/>
    </location>
</feature>
<dbReference type="Proteomes" id="UP000193944">
    <property type="component" value="Unassembled WGS sequence"/>
</dbReference>
<evidence type="ECO:0000256" key="2">
    <source>
        <dbReference type="SAM" id="MobiDB-lite"/>
    </source>
</evidence>
<accession>A0A1Y1XDB4</accession>